<dbReference type="EMBL" id="JBJUIK010000001">
    <property type="protein sequence ID" value="KAL3538353.1"/>
    <property type="molecule type" value="Genomic_DNA"/>
</dbReference>
<accession>A0ABD3B501</accession>
<evidence type="ECO:0000313" key="1">
    <source>
        <dbReference type="EMBL" id="KAL3538353.1"/>
    </source>
</evidence>
<reference evidence="1 2" key="1">
    <citation type="submission" date="2024-11" db="EMBL/GenBank/DDBJ databases">
        <title>A near-complete genome assembly of Cinchona calisaya.</title>
        <authorList>
            <person name="Lian D.C."/>
            <person name="Zhao X.W."/>
            <person name="Wei L."/>
        </authorList>
    </citation>
    <scope>NUCLEOTIDE SEQUENCE [LARGE SCALE GENOMIC DNA]</scope>
    <source>
        <tissue evidence="1">Nenye</tissue>
    </source>
</reference>
<name>A0ABD3B501_9GENT</name>
<sequence>MGGDGNKQQKKSSFSFFSMFKGKSSRRGADNYYNYEMKEESVKAYKVWHSDEDRAGRWVAKPGIDREASDFITSRTERWKSVEAVLKDDHLN</sequence>
<comment type="caution">
    <text evidence="1">The sequence shown here is derived from an EMBL/GenBank/DDBJ whole genome shotgun (WGS) entry which is preliminary data.</text>
</comment>
<proteinExistence type="predicted"/>
<protein>
    <submittedName>
        <fullName evidence="1">Uncharacterized protein</fullName>
    </submittedName>
</protein>
<gene>
    <name evidence="1" type="ORF">ACH5RR_001719</name>
</gene>
<organism evidence="1 2">
    <name type="scientific">Cinchona calisaya</name>
    <dbReference type="NCBI Taxonomy" id="153742"/>
    <lineage>
        <taxon>Eukaryota</taxon>
        <taxon>Viridiplantae</taxon>
        <taxon>Streptophyta</taxon>
        <taxon>Embryophyta</taxon>
        <taxon>Tracheophyta</taxon>
        <taxon>Spermatophyta</taxon>
        <taxon>Magnoliopsida</taxon>
        <taxon>eudicotyledons</taxon>
        <taxon>Gunneridae</taxon>
        <taxon>Pentapetalae</taxon>
        <taxon>asterids</taxon>
        <taxon>lamiids</taxon>
        <taxon>Gentianales</taxon>
        <taxon>Rubiaceae</taxon>
        <taxon>Cinchonoideae</taxon>
        <taxon>Cinchoneae</taxon>
        <taxon>Cinchona</taxon>
    </lineage>
</organism>
<evidence type="ECO:0000313" key="2">
    <source>
        <dbReference type="Proteomes" id="UP001630127"/>
    </source>
</evidence>
<dbReference type="Proteomes" id="UP001630127">
    <property type="component" value="Unassembled WGS sequence"/>
</dbReference>
<keyword evidence="2" id="KW-1185">Reference proteome</keyword>
<dbReference type="AlphaFoldDB" id="A0ABD3B501"/>
<dbReference type="PANTHER" id="PTHR33511">
    <property type="entry name" value="OS06G0632400 PROTEIN"/>
    <property type="match status" value="1"/>
</dbReference>